<protein>
    <submittedName>
        <fullName evidence="1">Uncharacterized protein</fullName>
    </submittedName>
</protein>
<accession>A0A8T2ZGL5</accession>
<proteinExistence type="predicted"/>
<dbReference type="Proteomes" id="UP000807159">
    <property type="component" value="Chromosome 2"/>
</dbReference>
<dbReference type="EMBL" id="JACEGQ020000002">
    <property type="protein sequence ID" value="KAH8516459.1"/>
    <property type="molecule type" value="Genomic_DNA"/>
</dbReference>
<reference evidence="1" key="1">
    <citation type="journal article" date="2021" name="J. Hered.">
        <title>Genome Assembly of Salicaceae Populus deltoides (Eastern Cottonwood) I-69 Based on Nanopore Sequencing and Hi-C Technologies.</title>
        <authorList>
            <person name="Bai S."/>
            <person name="Wu H."/>
            <person name="Zhang J."/>
            <person name="Pan Z."/>
            <person name="Zhao W."/>
            <person name="Li Z."/>
            <person name="Tong C."/>
        </authorList>
    </citation>
    <scope>NUCLEOTIDE SEQUENCE</scope>
    <source>
        <tissue evidence="1">Leaf</tissue>
    </source>
</reference>
<keyword evidence="2" id="KW-1185">Reference proteome</keyword>
<gene>
    <name evidence="1" type="ORF">H0E87_004702</name>
</gene>
<sequence length="166" mass="18280">MIFQYATSQFPAGGSRKVDELLECGYHKVKGNLTTFITIWHGLEIMTALTASTKTSIICMVKVGSSSSSSSSNDYLLGSETVIDDTKETLVKPSFDEGVFSFPSVEPVKIFGHHALLFHYPPLPILTCHFHELIFIFSLSSITATLSRSRSFSSLPILSSQILRRG</sequence>
<name>A0A8T2ZGL5_POPDE</name>
<dbReference type="AlphaFoldDB" id="A0A8T2ZGL5"/>
<evidence type="ECO:0000313" key="2">
    <source>
        <dbReference type="Proteomes" id="UP000807159"/>
    </source>
</evidence>
<evidence type="ECO:0000313" key="1">
    <source>
        <dbReference type="EMBL" id="KAH8516459.1"/>
    </source>
</evidence>
<organism evidence="1 2">
    <name type="scientific">Populus deltoides</name>
    <name type="common">Eastern poplar</name>
    <name type="synonym">Eastern cottonwood</name>
    <dbReference type="NCBI Taxonomy" id="3696"/>
    <lineage>
        <taxon>Eukaryota</taxon>
        <taxon>Viridiplantae</taxon>
        <taxon>Streptophyta</taxon>
        <taxon>Embryophyta</taxon>
        <taxon>Tracheophyta</taxon>
        <taxon>Spermatophyta</taxon>
        <taxon>Magnoliopsida</taxon>
        <taxon>eudicotyledons</taxon>
        <taxon>Gunneridae</taxon>
        <taxon>Pentapetalae</taxon>
        <taxon>rosids</taxon>
        <taxon>fabids</taxon>
        <taxon>Malpighiales</taxon>
        <taxon>Salicaceae</taxon>
        <taxon>Saliceae</taxon>
        <taxon>Populus</taxon>
    </lineage>
</organism>
<comment type="caution">
    <text evidence="1">The sequence shown here is derived from an EMBL/GenBank/DDBJ whole genome shotgun (WGS) entry which is preliminary data.</text>
</comment>